<organism evidence="1 2">
    <name type="scientific">Bradyrhizobium canariense</name>
    <dbReference type="NCBI Taxonomy" id="255045"/>
    <lineage>
        <taxon>Bacteria</taxon>
        <taxon>Pseudomonadati</taxon>
        <taxon>Pseudomonadota</taxon>
        <taxon>Alphaproteobacteria</taxon>
        <taxon>Hyphomicrobiales</taxon>
        <taxon>Nitrobacteraceae</taxon>
        <taxon>Bradyrhizobium</taxon>
    </lineage>
</organism>
<evidence type="ECO:0000313" key="2">
    <source>
        <dbReference type="Proteomes" id="UP000193553"/>
    </source>
</evidence>
<dbReference type="Proteomes" id="UP000193553">
    <property type="component" value="Unassembled WGS sequence"/>
</dbReference>
<reference evidence="1 2" key="1">
    <citation type="submission" date="2017-03" db="EMBL/GenBank/DDBJ databases">
        <title>Whole genome sequences of fourteen strains of Bradyrhizobium canariense and one strain of Bradyrhizobium japonicum isolated from Lupinus (Papilionoideae: Genisteae) species in Algeria.</title>
        <authorList>
            <person name="Crovadore J."/>
            <person name="Chekireb D."/>
            <person name="Brachmann A."/>
            <person name="Chablais R."/>
            <person name="Cochard B."/>
            <person name="Lefort F."/>
        </authorList>
    </citation>
    <scope>NUCLEOTIDE SEQUENCE [LARGE SCALE GENOMIC DNA]</scope>
    <source>
        <strain evidence="1 2">UBMA195</strain>
    </source>
</reference>
<gene>
    <name evidence="1" type="ORF">BSZ18_08760</name>
</gene>
<dbReference type="EMBL" id="NAFI01000158">
    <property type="protein sequence ID" value="OSJ14687.1"/>
    <property type="molecule type" value="Genomic_DNA"/>
</dbReference>
<sequence>MTELAFHGIHTSRRTKAESVTHVSGTFCHLCLGPLKQNQLLRLVDWLQRTIERTISARYREPDIESICRTLAAQTDDPVERAALLEIAGNYRKAPPC</sequence>
<proteinExistence type="predicted"/>
<dbReference type="AlphaFoldDB" id="A0A1X3GN66"/>
<protein>
    <submittedName>
        <fullName evidence="1">Uncharacterized protein</fullName>
    </submittedName>
</protein>
<dbReference type="RefSeq" id="WP_085364613.1">
    <property type="nucleotide sequence ID" value="NZ_NAFE01000199.1"/>
</dbReference>
<name>A0A1X3GN66_9BRAD</name>
<accession>A0A1X3GN66</accession>
<comment type="caution">
    <text evidence="1">The sequence shown here is derived from an EMBL/GenBank/DDBJ whole genome shotgun (WGS) entry which is preliminary data.</text>
</comment>
<evidence type="ECO:0000313" key="1">
    <source>
        <dbReference type="EMBL" id="OSJ14687.1"/>
    </source>
</evidence>